<evidence type="ECO:0000313" key="3">
    <source>
        <dbReference type="Proteomes" id="UP000281553"/>
    </source>
</evidence>
<name>A0A3P6PJ90_DIBLA</name>
<keyword evidence="1" id="KW-0326">Glycosidase</keyword>
<organism evidence="2 3">
    <name type="scientific">Dibothriocephalus latus</name>
    <name type="common">Fish tapeworm</name>
    <name type="synonym">Diphyllobothrium latum</name>
    <dbReference type="NCBI Taxonomy" id="60516"/>
    <lineage>
        <taxon>Eukaryota</taxon>
        <taxon>Metazoa</taxon>
        <taxon>Spiralia</taxon>
        <taxon>Lophotrochozoa</taxon>
        <taxon>Platyhelminthes</taxon>
        <taxon>Cestoda</taxon>
        <taxon>Eucestoda</taxon>
        <taxon>Diphyllobothriidea</taxon>
        <taxon>Diphyllobothriidae</taxon>
        <taxon>Dibothriocephalus</taxon>
    </lineage>
</organism>
<protein>
    <submittedName>
        <fullName evidence="2">Uncharacterized protein</fullName>
    </submittedName>
</protein>
<dbReference type="Proteomes" id="UP000281553">
    <property type="component" value="Unassembled WGS sequence"/>
</dbReference>
<dbReference type="SUPFAM" id="SSF51445">
    <property type="entry name" value="(Trans)glycosidases"/>
    <property type="match status" value="1"/>
</dbReference>
<dbReference type="PANTHER" id="PTHR43730">
    <property type="entry name" value="BETA-MANNOSIDASE"/>
    <property type="match status" value="1"/>
</dbReference>
<dbReference type="InterPro" id="IPR050887">
    <property type="entry name" value="Beta-mannosidase_GH2"/>
</dbReference>
<accession>A0A3P6PJ90</accession>
<sequence length="166" mass="18855">MEEVLRSAALVGTNMLRVWGGGRYESRHFYDLASRLGIMIWQDMMFACATYTTETGAGRGYVGRISILLRECTSKLLGKKSTIEFISSSIPEHPENTDYHVDVNATFRTAFPASVNYQVSPRKRLLTTVEATPISIRKSRFPCRKPYAGLRVFIAEPHFDNRRRGD</sequence>
<proteinExistence type="predicted"/>
<dbReference type="Gene3D" id="3.20.20.80">
    <property type="entry name" value="Glycosidases"/>
    <property type="match status" value="1"/>
</dbReference>
<dbReference type="GO" id="GO:0006516">
    <property type="term" value="P:glycoprotein catabolic process"/>
    <property type="evidence" value="ECO:0007669"/>
    <property type="project" value="TreeGrafter"/>
</dbReference>
<gene>
    <name evidence="2" type="ORF">DILT_LOCUS449</name>
</gene>
<dbReference type="InterPro" id="IPR017853">
    <property type="entry name" value="GH"/>
</dbReference>
<dbReference type="AlphaFoldDB" id="A0A3P6PJ90"/>
<dbReference type="EMBL" id="UYRU01001890">
    <property type="protein sequence ID" value="VDK32797.1"/>
    <property type="molecule type" value="Genomic_DNA"/>
</dbReference>
<dbReference type="GO" id="GO:0004567">
    <property type="term" value="F:beta-mannosidase activity"/>
    <property type="evidence" value="ECO:0007669"/>
    <property type="project" value="TreeGrafter"/>
</dbReference>
<dbReference type="OrthoDB" id="2866996at2759"/>
<keyword evidence="3" id="KW-1185">Reference proteome</keyword>
<dbReference type="PANTHER" id="PTHR43730:SF1">
    <property type="entry name" value="BETA-MANNOSIDASE"/>
    <property type="match status" value="1"/>
</dbReference>
<keyword evidence="1" id="KW-0378">Hydrolase</keyword>
<reference evidence="2 3" key="1">
    <citation type="submission" date="2018-11" db="EMBL/GenBank/DDBJ databases">
        <authorList>
            <consortium name="Pathogen Informatics"/>
        </authorList>
    </citation>
    <scope>NUCLEOTIDE SEQUENCE [LARGE SCALE GENOMIC DNA]</scope>
</reference>
<evidence type="ECO:0000256" key="1">
    <source>
        <dbReference type="ARBA" id="ARBA00023295"/>
    </source>
</evidence>
<evidence type="ECO:0000313" key="2">
    <source>
        <dbReference type="EMBL" id="VDK32797.1"/>
    </source>
</evidence>